<evidence type="ECO:0000313" key="2">
    <source>
        <dbReference type="Proteomes" id="UP001369082"/>
    </source>
</evidence>
<dbReference type="EC" id="6.3.2.8" evidence="1"/>
<feature type="non-terminal residue" evidence="1">
    <location>
        <position position="69"/>
    </location>
</feature>
<name>A0ABU9GV24_9GAMM</name>
<feature type="non-terminal residue" evidence="1">
    <location>
        <position position="1"/>
    </location>
</feature>
<dbReference type="Gene3D" id="3.40.1190.10">
    <property type="entry name" value="Mur-like, catalytic domain"/>
    <property type="match status" value="1"/>
</dbReference>
<dbReference type="SUPFAM" id="SSF53623">
    <property type="entry name" value="MurD-like peptide ligases, catalytic domain"/>
    <property type="match status" value="1"/>
</dbReference>
<dbReference type="EMBL" id="JBAKAZ010000473">
    <property type="protein sequence ID" value="MEL0631101.1"/>
    <property type="molecule type" value="Genomic_DNA"/>
</dbReference>
<organism evidence="1 2">
    <name type="scientific">Psychromonas aquatilis</name>
    <dbReference type="NCBI Taxonomy" id="2005072"/>
    <lineage>
        <taxon>Bacteria</taxon>
        <taxon>Pseudomonadati</taxon>
        <taxon>Pseudomonadota</taxon>
        <taxon>Gammaproteobacteria</taxon>
        <taxon>Alteromonadales</taxon>
        <taxon>Psychromonadaceae</taxon>
        <taxon>Psychromonas</taxon>
    </lineage>
</organism>
<dbReference type="InterPro" id="IPR050061">
    <property type="entry name" value="MurCDEF_pg_biosynth"/>
</dbReference>
<sequence length="69" mass="7583">VRRAEKLAELMRYSHGFAVAGTHGKTTTTSLIASNYREADLDPTYVIRALLNSAATNAKLAQTRYIIAE</sequence>
<comment type="caution">
    <text evidence="1">The sequence shown here is derived from an EMBL/GenBank/DDBJ whole genome shotgun (WGS) entry which is preliminary data.</text>
</comment>
<dbReference type="Proteomes" id="UP001369082">
    <property type="component" value="Unassembled WGS sequence"/>
</dbReference>
<dbReference type="PANTHER" id="PTHR43445:SF3">
    <property type="entry name" value="UDP-N-ACETYLMURAMATE--L-ALANINE LIGASE"/>
    <property type="match status" value="1"/>
</dbReference>
<accession>A0ABU9GV24</accession>
<proteinExistence type="predicted"/>
<evidence type="ECO:0000313" key="1">
    <source>
        <dbReference type="EMBL" id="MEL0631101.1"/>
    </source>
</evidence>
<protein>
    <submittedName>
        <fullName evidence="1">UDP-N-acetylmuramate--L-alanine ligase</fullName>
        <ecNumber evidence="1">6.3.2.8</ecNumber>
    </submittedName>
</protein>
<keyword evidence="1" id="KW-0436">Ligase</keyword>
<dbReference type="PANTHER" id="PTHR43445">
    <property type="entry name" value="UDP-N-ACETYLMURAMATE--L-ALANINE LIGASE-RELATED"/>
    <property type="match status" value="1"/>
</dbReference>
<dbReference type="InterPro" id="IPR036565">
    <property type="entry name" value="Mur-like_cat_sf"/>
</dbReference>
<reference evidence="1 2" key="1">
    <citation type="submission" date="2024-02" db="EMBL/GenBank/DDBJ databases">
        <title>Bacteria isolated from the canopy kelp, Nereocystis luetkeana.</title>
        <authorList>
            <person name="Pfister C.A."/>
            <person name="Younker I.T."/>
            <person name="Light S.H."/>
        </authorList>
    </citation>
    <scope>NUCLEOTIDE SEQUENCE [LARGE SCALE GENOMIC DNA]</scope>
    <source>
        <strain evidence="1 2">TI.1.05</strain>
    </source>
</reference>
<gene>
    <name evidence="1" type="primary">murC</name>
    <name evidence="1" type="ORF">V6256_16210</name>
</gene>
<dbReference type="GO" id="GO:0008763">
    <property type="term" value="F:UDP-N-acetylmuramate-L-alanine ligase activity"/>
    <property type="evidence" value="ECO:0007669"/>
    <property type="project" value="UniProtKB-EC"/>
</dbReference>
<keyword evidence="2" id="KW-1185">Reference proteome</keyword>